<evidence type="ECO:0000259" key="2">
    <source>
        <dbReference type="Pfam" id="PF01757"/>
    </source>
</evidence>
<proteinExistence type="predicted"/>
<dbReference type="EC" id="2.3.-.-" evidence="3"/>
<feature type="transmembrane region" description="Helical" evidence="1">
    <location>
        <begin position="280"/>
        <end position="299"/>
    </location>
</feature>
<comment type="caution">
    <text evidence="3">The sequence shown here is derived from an EMBL/GenBank/DDBJ whole genome shotgun (WGS) entry which is preliminary data.</text>
</comment>
<dbReference type="InterPro" id="IPR050879">
    <property type="entry name" value="Acyltransferase_3"/>
</dbReference>
<feature type="transmembrane region" description="Helical" evidence="1">
    <location>
        <begin position="204"/>
        <end position="225"/>
    </location>
</feature>
<feature type="transmembrane region" description="Helical" evidence="1">
    <location>
        <begin position="237"/>
        <end position="260"/>
    </location>
</feature>
<keyword evidence="3" id="KW-0012">Acyltransferase</keyword>
<evidence type="ECO:0000313" key="3">
    <source>
        <dbReference type="EMBL" id="MEL5994724.1"/>
    </source>
</evidence>
<keyword evidence="1" id="KW-1133">Transmembrane helix</keyword>
<dbReference type="GO" id="GO:0016746">
    <property type="term" value="F:acyltransferase activity"/>
    <property type="evidence" value="ECO:0007669"/>
    <property type="project" value="UniProtKB-KW"/>
</dbReference>
<dbReference type="EMBL" id="JBCEVZ010000022">
    <property type="protein sequence ID" value="MEL5994724.1"/>
    <property type="molecule type" value="Genomic_DNA"/>
</dbReference>
<sequence length="435" mass="48942">MAIHANPYAVNTALKSSTESKSSADISRPIFDYSLEALRGLAALLVVFEHSIGNGPTPDPSYHISGFWQYAPPGHLSVMVFFMLSGYVIGLANSKPITTNSGRKLYLKKRIVRLYPLYLLTLAATFSVAVMYHTPAGAGTIIGCLLFLQGLVVKVPAYNNPIWSLGYEILYYVLFLVVSARRWAPGWVAVAFLAFGLILSQLAIQPIILVSYAYGAVFWFLGQFLSRMPKSTNPLQFGTMLAFLLLMLSFQRMNLMFSALHSLQLDVTEAQAPSWFDRAIVFSDFSLLLYCVPLLLCFTNRTMPGRRWMELAAFATPGLYFLSYIYSGKIQQTQLFNTVIISAVFYLLAIAAYLLRHHSTLLGEAIIQKLTPLGHISYGIYIIHFPLFFLFHQVKTFSGTATSFLVRLLLYLVLVIFLGWALERRLQPWLKEKLM</sequence>
<keyword evidence="1" id="KW-0812">Transmembrane</keyword>
<dbReference type="PANTHER" id="PTHR23028">
    <property type="entry name" value="ACETYLTRANSFERASE"/>
    <property type="match status" value="1"/>
</dbReference>
<dbReference type="InterPro" id="IPR002656">
    <property type="entry name" value="Acyl_transf_3_dom"/>
</dbReference>
<keyword evidence="3" id="KW-0808">Transferase</keyword>
<keyword evidence="4" id="KW-1185">Reference proteome</keyword>
<dbReference type="Proteomes" id="UP001479606">
    <property type="component" value="Unassembled WGS sequence"/>
</dbReference>
<dbReference type="PANTHER" id="PTHR23028:SF131">
    <property type="entry name" value="BLR2367 PROTEIN"/>
    <property type="match status" value="1"/>
</dbReference>
<feature type="transmembrane region" description="Helical" evidence="1">
    <location>
        <begin position="376"/>
        <end position="392"/>
    </location>
</feature>
<feature type="domain" description="Acyltransferase 3" evidence="2">
    <location>
        <begin position="33"/>
        <end position="423"/>
    </location>
</feature>
<feature type="transmembrane region" description="Helical" evidence="1">
    <location>
        <begin position="138"/>
        <end position="157"/>
    </location>
</feature>
<accession>A0ABU9LVJ8</accession>
<feature type="transmembrane region" description="Helical" evidence="1">
    <location>
        <begin position="75"/>
        <end position="93"/>
    </location>
</feature>
<feature type="transmembrane region" description="Helical" evidence="1">
    <location>
        <begin position="169"/>
        <end position="198"/>
    </location>
</feature>
<feature type="transmembrane region" description="Helical" evidence="1">
    <location>
        <begin position="114"/>
        <end position="132"/>
    </location>
</feature>
<evidence type="ECO:0000313" key="4">
    <source>
        <dbReference type="Proteomes" id="UP001479606"/>
    </source>
</evidence>
<protein>
    <submittedName>
        <fullName evidence="3">Acyltransferase</fullName>
        <ecNumber evidence="3">2.3.-.-</ecNumber>
    </submittedName>
</protein>
<feature type="transmembrane region" description="Helical" evidence="1">
    <location>
        <begin position="334"/>
        <end position="355"/>
    </location>
</feature>
<dbReference type="RefSeq" id="WP_342298053.1">
    <property type="nucleotide sequence ID" value="NZ_JBCEVZ010000022.1"/>
</dbReference>
<evidence type="ECO:0000256" key="1">
    <source>
        <dbReference type="SAM" id="Phobius"/>
    </source>
</evidence>
<keyword evidence="1" id="KW-0472">Membrane</keyword>
<feature type="transmembrane region" description="Helical" evidence="1">
    <location>
        <begin position="404"/>
        <end position="422"/>
    </location>
</feature>
<organism evidence="3 4">
    <name type="scientific">Hymenobacter segetis</name>
    <dbReference type="NCBI Taxonomy" id="2025509"/>
    <lineage>
        <taxon>Bacteria</taxon>
        <taxon>Pseudomonadati</taxon>
        <taxon>Bacteroidota</taxon>
        <taxon>Cytophagia</taxon>
        <taxon>Cytophagales</taxon>
        <taxon>Hymenobacteraceae</taxon>
        <taxon>Hymenobacter</taxon>
    </lineage>
</organism>
<reference evidence="3 4" key="1">
    <citation type="journal article" date="2018" name="Arch. Microbiol.">
        <title>Hymenobacter segetis sp. nov., isolated from soil.</title>
        <authorList>
            <person name="Ten L.N."/>
            <person name="Lim S.J."/>
            <person name="Kim B.O."/>
            <person name="Kang I.K."/>
            <person name="Jung H.Y."/>
        </authorList>
    </citation>
    <scope>NUCLEOTIDE SEQUENCE [LARGE SCALE GENOMIC DNA]</scope>
    <source>
        <strain evidence="3 4">S7-3-11</strain>
    </source>
</reference>
<gene>
    <name evidence="3" type="ORF">AAFH49_10940</name>
</gene>
<dbReference type="Pfam" id="PF01757">
    <property type="entry name" value="Acyl_transf_3"/>
    <property type="match status" value="1"/>
</dbReference>
<name>A0ABU9LVJ8_9BACT</name>